<accession>A0A6L2M6P5</accession>
<feature type="compositionally biased region" description="Basic and acidic residues" evidence="1">
    <location>
        <begin position="162"/>
        <end position="173"/>
    </location>
</feature>
<organism evidence="3">
    <name type="scientific">Tanacetum cinerariifolium</name>
    <name type="common">Dalmatian daisy</name>
    <name type="synonym">Chrysanthemum cinerariifolium</name>
    <dbReference type="NCBI Taxonomy" id="118510"/>
    <lineage>
        <taxon>Eukaryota</taxon>
        <taxon>Viridiplantae</taxon>
        <taxon>Streptophyta</taxon>
        <taxon>Embryophyta</taxon>
        <taxon>Tracheophyta</taxon>
        <taxon>Spermatophyta</taxon>
        <taxon>Magnoliopsida</taxon>
        <taxon>eudicotyledons</taxon>
        <taxon>Gunneridae</taxon>
        <taxon>Pentapetalae</taxon>
        <taxon>asterids</taxon>
        <taxon>campanulids</taxon>
        <taxon>Asterales</taxon>
        <taxon>Asteraceae</taxon>
        <taxon>Asteroideae</taxon>
        <taxon>Anthemideae</taxon>
        <taxon>Anthemidinae</taxon>
        <taxon>Tanacetum</taxon>
    </lineage>
</organism>
<evidence type="ECO:0000313" key="3">
    <source>
        <dbReference type="EMBL" id="GEU67995.1"/>
    </source>
</evidence>
<feature type="compositionally biased region" description="Polar residues" evidence="1">
    <location>
        <begin position="101"/>
        <end position="122"/>
    </location>
</feature>
<proteinExistence type="predicted"/>
<comment type="caution">
    <text evidence="3">The sequence shown here is derived from an EMBL/GenBank/DDBJ whole genome shotgun (WGS) entry which is preliminary data.</text>
</comment>
<evidence type="ECO:0000259" key="2">
    <source>
        <dbReference type="Pfam" id="PF26130"/>
    </source>
</evidence>
<dbReference type="EMBL" id="BKCJ010005668">
    <property type="protein sequence ID" value="GEU67995.1"/>
    <property type="molecule type" value="Genomic_DNA"/>
</dbReference>
<dbReference type="Pfam" id="PF26130">
    <property type="entry name" value="PB1-like"/>
    <property type="match status" value="1"/>
</dbReference>
<name>A0A6L2M6P5_TANCI</name>
<reference evidence="3" key="1">
    <citation type="journal article" date="2019" name="Sci. Rep.">
        <title>Draft genome of Tanacetum cinerariifolium, the natural source of mosquito coil.</title>
        <authorList>
            <person name="Yamashiro T."/>
            <person name="Shiraishi A."/>
            <person name="Satake H."/>
            <person name="Nakayama K."/>
        </authorList>
    </citation>
    <scope>NUCLEOTIDE SEQUENCE</scope>
</reference>
<evidence type="ECO:0000256" key="1">
    <source>
        <dbReference type="SAM" id="MobiDB-lite"/>
    </source>
</evidence>
<feature type="domain" description="PB1-like" evidence="2">
    <location>
        <begin position="1"/>
        <end position="77"/>
    </location>
</feature>
<dbReference type="AlphaFoldDB" id="A0A6L2M6P5"/>
<sequence>MRYRGGKANWIDDVDADYFLAIEVATMVNELGYQNKGMRFYYKIPNSTLDNGLKPLNSDKDVMDMYEYVRKCKVMDVFVIYRINEFDPLFTYVDKNTELAQSSDLGRPSGSNVRDSEANASKKSMVIEELDGTNSNVASDASKDSQDSDDSDFEVEQEDMIDDVKVDMADFKE</sequence>
<protein>
    <submittedName>
        <fullName evidence="3">Transposase, MuDR</fullName>
    </submittedName>
</protein>
<feature type="compositionally biased region" description="Acidic residues" evidence="1">
    <location>
        <begin position="147"/>
        <end position="161"/>
    </location>
</feature>
<feature type="region of interest" description="Disordered" evidence="1">
    <location>
        <begin position="101"/>
        <end position="173"/>
    </location>
</feature>
<gene>
    <name evidence="3" type="ORF">Tci_039973</name>
</gene>
<dbReference type="InterPro" id="IPR058594">
    <property type="entry name" value="PB1-like_dom_pln"/>
</dbReference>